<dbReference type="EMBL" id="NAFI01000190">
    <property type="protein sequence ID" value="OSJ01565.1"/>
    <property type="molecule type" value="Genomic_DNA"/>
</dbReference>
<keyword evidence="5" id="KW-1185">Reference proteome</keyword>
<evidence type="ECO:0000313" key="3">
    <source>
        <dbReference type="EMBL" id="OSJ27089.1"/>
    </source>
</evidence>
<comment type="caution">
    <text evidence="2">The sequence shown here is derived from an EMBL/GenBank/DDBJ whole genome shotgun (WGS) entry which is preliminary data.</text>
</comment>
<accession>A0A1X3GHS7</accession>
<protein>
    <submittedName>
        <fullName evidence="2">Uncharacterized protein</fullName>
    </submittedName>
</protein>
<evidence type="ECO:0000313" key="5">
    <source>
        <dbReference type="Proteomes" id="UP000193884"/>
    </source>
</evidence>
<organism evidence="2 4">
    <name type="scientific">Bradyrhizobium canariense</name>
    <dbReference type="NCBI Taxonomy" id="255045"/>
    <lineage>
        <taxon>Bacteria</taxon>
        <taxon>Pseudomonadati</taxon>
        <taxon>Pseudomonadota</taxon>
        <taxon>Alphaproteobacteria</taxon>
        <taxon>Hyphomicrobiales</taxon>
        <taxon>Nitrobacteraceae</taxon>
        <taxon>Bradyrhizobium</taxon>
    </lineage>
</organism>
<dbReference type="EMBL" id="NAFK01000165">
    <property type="protein sequence ID" value="OSJ27089.1"/>
    <property type="molecule type" value="Genomic_DNA"/>
</dbReference>
<feature type="region of interest" description="Disordered" evidence="1">
    <location>
        <begin position="21"/>
        <end position="60"/>
    </location>
</feature>
<gene>
    <name evidence="3" type="ORF">BST63_20085</name>
    <name evidence="2" type="ORF">BSZ18_37685</name>
</gene>
<sequence>MEVSARAAGKHVGLRLVYDRAVGRPFDLSQGPAKSRRPESQQQLDTFGRDDPRDTTGPGY</sequence>
<evidence type="ECO:0000313" key="4">
    <source>
        <dbReference type="Proteomes" id="UP000193553"/>
    </source>
</evidence>
<dbReference type="Proteomes" id="UP000193884">
    <property type="component" value="Unassembled WGS sequence"/>
</dbReference>
<dbReference type="AlphaFoldDB" id="A0A1X3GHS7"/>
<proteinExistence type="predicted"/>
<reference evidence="4 5" key="1">
    <citation type="submission" date="2017-03" db="EMBL/GenBank/DDBJ databases">
        <title>Whole genome sequences of fourteen strains of Bradyrhizobium canariense and one strain of Bradyrhizobium japonicum isolated from Lupinus (Papilionoideae: Genisteae) species in Algeria.</title>
        <authorList>
            <person name="Crovadore J."/>
            <person name="Chekireb D."/>
            <person name="Brachmann A."/>
            <person name="Chablais R."/>
            <person name="Cochard B."/>
            <person name="Lefort F."/>
        </authorList>
    </citation>
    <scope>NUCLEOTIDE SEQUENCE [LARGE SCALE GENOMIC DNA]</scope>
    <source>
        <strain evidence="2 4">UBMA195</strain>
        <strain evidence="3 5">UBMAN05</strain>
    </source>
</reference>
<evidence type="ECO:0000313" key="2">
    <source>
        <dbReference type="EMBL" id="OSJ01565.1"/>
    </source>
</evidence>
<name>A0A1X3GHS7_9BRAD</name>
<evidence type="ECO:0000256" key="1">
    <source>
        <dbReference type="SAM" id="MobiDB-lite"/>
    </source>
</evidence>
<dbReference type="Proteomes" id="UP000193553">
    <property type="component" value="Unassembled WGS sequence"/>
</dbReference>